<evidence type="ECO:0000313" key="7">
    <source>
        <dbReference type="Proteomes" id="UP001303473"/>
    </source>
</evidence>
<dbReference type="PANTHER" id="PTHR37535">
    <property type="entry name" value="FLUG DOMAIN PROTEIN"/>
    <property type="match status" value="1"/>
</dbReference>
<accession>A0AAN6S0A6</accession>
<dbReference type="SMART" id="SM00298">
    <property type="entry name" value="CHROMO"/>
    <property type="match status" value="2"/>
</dbReference>
<name>A0AAN6S0A6_9PEZI</name>
<feature type="compositionally biased region" description="Basic and acidic residues" evidence="4">
    <location>
        <begin position="777"/>
        <end position="786"/>
    </location>
</feature>
<gene>
    <name evidence="6" type="ORF">QBC46DRAFT_424220</name>
</gene>
<comment type="subunit">
    <text evidence="1">Component of the NuA4 histone acetyltransferase complex.</text>
</comment>
<evidence type="ECO:0000256" key="4">
    <source>
        <dbReference type="SAM" id="MobiDB-lite"/>
    </source>
</evidence>
<evidence type="ECO:0000259" key="5">
    <source>
        <dbReference type="PROSITE" id="PS50157"/>
    </source>
</evidence>
<keyword evidence="7" id="KW-1185">Reference proteome</keyword>
<dbReference type="PROSITE" id="PS00028">
    <property type="entry name" value="ZINC_FINGER_C2H2_1"/>
    <property type="match status" value="1"/>
</dbReference>
<evidence type="ECO:0000256" key="2">
    <source>
        <dbReference type="PROSITE-ProRule" id="PRU00042"/>
    </source>
</evidence>
<dbReference type="Proteomes" id="UP001303473">
    <property type="component" value="Unassembled WGS sequence"/>
</dbReference>
<dbReference type="GO" id="GO:0006338">
    <property type="term" value="P:chromatin remodeling"/>
    <property type="evidence" value="ECO:0007669"/>
    <property type="project" value="UniProtKB-ARBA"/>
</dbReference>
<dbReference type="AlphaFoldDB" id="A0AAN6S0A6"/>
<comment type="caution">
    <text evidence="6">The sequence shown here is derived from an EMBL/GenBank/DDBJ whole genome shotgun (WGS) entry which is preliminary data.</text>
</comment>
<feature type="compositionally biased region" description="Basic residues" evidence="4">
    <location>
        <begin position="917"/>
        <end position="929"/>
    </location>
</feature>
<keyword evidence="2" id="KW-0479">Metal-binding</keyword>
<evidence type="ECO:0000313" key="6">
    <source>
        <dbReference type="EMBL" id="KAK3935061.1"/>
    </source>
</evidence>
<feature type="coiled-coil region" evidence="3">
    <location>
        <begin position="317"/>
        <end position="360"/>
    </location>
</feature>
<dbReference type="GO" id="GO:0008270">
    <property type="term" value="F:zinc ion binding"/>
    <property type="evidence" value="ECO:0007669"/>
    <property type="project" value="UniProtKB-KW"/>
</dbReference>
<organism evidence="6 7">
    <name type="scientific">Diplogelasinospora grovesii</name>
    <dbReference type="NCBI Taxonomy" id="303347"/>
    <lineage>
        <taxon>Eukaryota</taxon>
        <taxon>Fungi</taxon>
        <taxon>Dikarya</taxon>
        <taxon>Ascomycota</taxon>
        <taxon>Pezizomycotina</taxon>
        <taxon>Sordariomycetes</taxon>
        <taxon>Sordariomycetidae</taxon>
        <taxon>Sordariales</taxon>
        <taxon>Diplogelasinosporaceae</taxon>
        <taxon>Diplogelasinospora</taxon>
    </lineage>
</organism>
<sequence length="929" mass="106140">MMGEEPCPGACAEYANRVLDRAINSGRLSDRSALDPHAVRRNLRKGSKSNYFRVMDIWDAYESRKIGGDDGDDPRNMQTMKHFAEVLGLGLMARLDTEKGVVTTTTVRNKMRQFYNQWERSRHKIISDEVKLSMAPYIEGELADKIGLSRLRKDKGFFTRPLYVRMYELMWTRDSHEYVHEGSRVDASTLLNTHCYTAARLREVCGAKYEDIICMVGWKDNELDIKMGFKREICKGLDYNHGAPRGQVKKFAAHRNDQVLASHYLHNLTTVDGTACYLGLQPRKDLTGDFRTATKRIQNSGSLPSVWRKNLYQRDDYAAISKEIECLSLQIKRAGNEEEQDKYQAKRTAAYKKRAQLENEELKKYQGSARQELQGEQHQGGWRKTHFDRIRHMMPERNRLAHTLFLGVPLRSPEGTSAIRDLIALRTNDCRAAYQEVLRPINGCCPTASCGQEMKRIPIGTRWDHVFRCQERALKKQHGFAKFCYLPICSKWITSETEWHAHCQSHIDKEETPSRCNPVKFRHAVACAGYCPFDLGNKKAPAIERMQSFMDRSAWQRHIFLCGARYMTREKNECPLSCPGRFESESDLWHHLEDVHSTPEPQVGTKRKSSPDENREEKLQPPRTIKRRWGPNLPDEPKKSAGAKFINTSALDPRPKDPEVVIPEVATNSSGRNTPLSSLFDTDRTFSSQTPSTMSVTSPSINDVFAFGASREQTLHSTVPTEGTFTVDGLQDPSPEEWADSSLPIPPGRFNFSMDMLDPVLRIDTAAPEPMEDVRAKPLQHHDRTSHAVAQSAAGDPGDTVTDPLISSPETTDQPSPTQQMEYLVDCLLDKWGGWFFVKWLDGSRTWEPEENILDDMLIDDFAKRHRGLGCGVEVVRTRRTEGGKAEYRVHFIGRPKEEDEWVAEKHVSRELVEKHKPSKKTKRGRRRG</sequence>
<dbReference type="EMBL" id="MU853944">
    <property type="protein sequence ID" value="KAK3935061.1"/>
    <property type="molecule type" value="Genomic_DNA"/>
</dbReference>
<dbReference type="PANTHER" id="PTHR37535:SF3">
    <property type="entry name" value="FLUG DOMAIN-CONTAINING PROTEIN"/>
    <property type="match status" value="1"/>
</dbReference>
<evidence type="ECO:0000256" key="1">
    <source>
        <dbReference type="ARBA" id="ARBA00011353"/>
    </source>
</evidence>
<reference evidence="7" key="1">
    <citation type="journal article" date="2023" name="Mol. Phylogenet. Evol.">
        <title>Genome-scale phylogeny and comparative genomics of the fungal order Sordariales.</title>
        <authorList>
            <person name="Hensen N."/>
            <person name="Bonometti L."/>
            <person name="Westerberg I."/>
            <person name="Brannstrom I.O."/>
            <person name="Guillou S."/>
            <person name="Cros-Aarteil S."/>
            <person name="Calhoun S."/>
            <person name="Haridas S."/>
            <person name="Kuo A."/>
            <person name="Mondo S."/>
            <person name="Pangilinan J."/>
            <person name="Riley R."/>
            <person name="LaButti K."/>
            <person name="Andreopoulos B."/>
            <person name="Lipzen A."/>
            <person name="Chen C."/>
            <person name="Yan M."/>
            <person name="Daum C."/>
            <person name="Ng V."/>
            <person name="Clum A."/>
            <person name="Steindorff A."/>
            <person name="Ohm R.A."/>
            <person name="Martin F."/>
            <person name="Silar P."/>
            <person name="Natvig D.O."/>
            <person name="Lalanne C."/>
            <person name="Gautier V."/>
            <person name="Ament-Velasquez S.L."/>
            <person name="Kruys A."/>
            <person name="Hutchinson M.I."/>
            <person name="Powell A.J."/>
            <person name="Barry K."/>
            <person name="Miller A.N."/>
            <person name="Grigoriev I.V."/>
            <person name="Debuchy R."/>
            <person name="Gladieux P."/>
            <person name="Hiltunen Thoren M."/>
            <person name="Johannesson H."/>
        </authorList>
    </citation>
    <scope>NUCLEOTIDE SEQUENCE [LARGE SCALE GENOMIC DNA]</scope>
    <source>
        <strain evidence="7">CBS 340.73</strain>
    </source>
</reference>
<keyword evidence="2" id="KW-0862">Zinc</keyword>
<dbReference type="InterPro" id="IPR000953">
    <property type="entry name" value="Chromo/chromo_shadow_dom"/>
</dbReference>
<feature type="compositionally biased region" description="Basic and acidic residues" evidence="4">
    <location>
        <begin position="609"/>
        <end position="620"/>
    </location>
</feature>
<keyword evidence="2" id="KW-0863">Zinc-finger</keyword>
<dbReference type="InterPro" id="IPR013087">
    <property type="entry name" value="Znf_C2H2_type"/>
</dbReference>
<dbReference type="PROSITE" id="PS50157">
    <property type="entry name" value="ZINC_FINGER_C2H2_2"/>
    <property type="match status" value="1"/>
</dbReference>
<proteinExistence type="predicted"/>
<feature type="region of interest" description="Disordered" evidence="4">
    <location>
        <begin position="777"/>
        <end position="818"/>
    </location>
</feature>
<keyword evidence="3" id="KW-0175">Coiled coil</keyword>
<dbReference type="InterPro" id="IPR016197">
    <property type="entry name" value="Chromo-like_dom_sf"/>
</dbReference>
<feature type="region of interest" description="Disordered" evidence="4">
    <location>
        <begin position="909"/>
        <end position="929"/>
    </location>
</feature>
<dbReference type="SUPFAM" id="SSF54160">
    <property type="entry name" value="Chromo domain-like"/>
    <property type="match status" value="2"/>
</dbReference>
<feature type="region of interest" description="Disordered" evidence="4">
    <location>
        <begin position="594"/>
        <end position="641"/>
    </location>
</feature>
<feature type="domain" description="C2H2-type" evidence="5">
    <location>
        <begin position="572"/>
        <end position="601"/>
    </location>
</feature>
<evidence type="ECO:0000256" key="3">
    <source>
        <dbReference type="SAM" id="Coils"/>
    </source>
</evidence>
<feature type="compositionally biased region" description="Polar residues" evidence="4">
    <location>
        <begin position="808"/>
        <end position="818"/>
    </location>
</feature>
<protein>
    <recommendedName>
        <fullName evidence="5">C2H2-type domain-containing protein</fullName>
    </recommendedName>
</protein>
<dbReference type="Gene3D" id="2.30.30.140">
    <property type="match status" value="1"/>
</dbReference>